<evidence type="ECO:0000259" key="1">
    <source>
        <dbReference type="Pfam" id="PF13026"/>
    </source>
</evidence>
<sequence>MLTGQQLHRELAQILAGPVLNSGDDPIEVVRAARQIREGAETLMGAAVQQAREAGRTWQEIGEVLGVSRQAAFQRYGKPIDPQTGEALNTSPLPEAVELARAVIDDHAHGRWADITERFDDTMRARLTEEGLAEAWVYLAGLAGAYESHGDTDVVRTGDFTVTNTPLAFEAGDFIARVVFRDDRTIAGLFILSPEEANSNTRSICT</sequence>
<proteinExistence type="predicted"/>
<keyword evidence="3" id="KW-1185">Reference proteome</keyword>
<evidence type="ECO:0000313" key="3">
    <source>
        <dbReference type="Proteomes" id="UP001526201"/>
    </source>
</evidence>
<feature type="domain" description="DUF3887" evidence="1">
    <location>
        <begin position="100"/>
        <end position="189"/>
    </location>
</feature>
<reference evidence="2 3" key="1">
    <citation type="journal article" date="2022" name="BMC Genomics">
        <title>Comparative genome analysis of mycobacteria focusing on tRNA and non-coding RNA.</title>
        <authorList>
            <person name="Behra P.R.K."/>
            <person name="Pettersson B.M.F."/>
            <person name="Ramesh M."/>
            <person name="Das S."/>
            <person name="Dasgupta S."/>
            <person name="Kirsebom L.A."/>
        </authorList>
    </citation>
    <scope>NUCLEOTIDE SEQUENCE [LARGE SCALE GENOMIC DNA]</scope>
    <source>
        <strain evidence="2 3">DSM 44078</strain>
    </source>
</reference>
<evidence type="ECO:0000313" key="2">
    <source>
        <dbReference type="EMBL" id="MCV7230406.1"/>
    </source>
</evidence>
<dbReference type="EMBL" id="JACKTY010000049">
    <property type="protein sequence ID" value="MCV7230406.1"/>
    <property type="molecule type" value="Genomic_DNA"/>
</dbReference>
<protein>
    <submittedName>
        <fullName evidence="2">DUF3887 domain-containing protein</fullName>
    </submittedName>
</protein>
<dbReference type="Gene3D" id="3.10.450.590">
    <property type="match status" value="1"/>
</dbReference>
<dbReference type="Pfam" id="PF13026">
    <property type="entry name" value="DUF3887"/>
    <property type="match status" value="1"/>
</dbReference>
<accession>A0ABT3CLN6</accession>
<organism evidence="2 3">
    <name type="scientific">Mycolicibacterium komossense</name>
    <dbReference type="NCBI Taxonomy" id="1779"/>
    <lineage>
        <taxon>Bacteria</taxon>
        <taxon>Bacillati</taxon>
        <taxon>Actinomycetota</taxon>
        <taxon>Actinomycetes</taxon>
        <taxon>Mycobacteriales</taxon>
        <taxon>Mycobacteriaceae</taxon>
        <taxon>Mycolicibacterium</taxon>
    </lineage>
</organism>
<dbReference type="Proteomes" id="UP001526201">
    <property type="component" value="Unassembled WGS sequence"/>
</dbReference>
<dbReference type="InterPro" id="IPR024981">
    <property type="entry name" value="DUF3887"/>
</dbReference>
<name>A0ABT3CLN6_9MYCO</name>
<gene>
    <name evidence="2" type="ORF">H7J73_30795</name>
</gene>
<comment type="caution">
    <text evidence="2">The sequence shown here is derived from an EMBL/GenBank/DDBJ whole genome shotgun (WGS) entry which is preliminary data.</text>
</comment>